<feature type="region of interest" description="Disordered" evidence="1">
    <location>
        <begin position="16"/>
        <end position="139"/>
    </location>
</feature>
<dbReference type="Gene3D" id="1.10.287.1490">
    <property type="match status" value="3"/>
</dbReference>
<feature type="compositionally biased region" description="Basic and acidic residues" evidence="1">
    <location>
        <begin position="411"/>
        <end position="425"/>
    </location>
</feature>
<feature type="compositionally biased region" description="Basic residues" evidence="1">
    <location>
        <begin position="605"/>
        <end position="617"/>
    </location>
</feature>
<gene>
    <name evidence="4" type="ORF">D6D10_08693</name>
</gene>
<feature type="compositionally biased region" description="Polar residues" evidence="1">
    <location>
        <begin position="429"/>
        <end position="442"/>
    </location>
</feature>
<feature type="compositionally biased region" description="Basic and acidic residues" evidence="1">
    <location>
        <begin position="986"/>
        <end position="1031"/>
    </location>
</feature>
<feature type="domain" description="GRIP" evidence="3">
    <location>
        <begin position="1301"/>
        <end position="1351"/>
    </location>
</feature>
<feature type="compositionally biased region" description="Basic and acidic residues" evidence="1">
    <location>
        <begin position="848"/>
        <end position="877"/>
    </location>
</feature>
<reference evidence="4 5" key="1">
    <citation type="submission" date="2018-10" db="EMBL/GenBank/DDBJ databases">
        <title>Fifty Aureobasidium pullulans genomes reveal a recombining polyextremotolerant generalist.</title>
        <authorList>
            <person name="Gostincar C."/>
            <person name="Turk M."/>
            <person name="Zajc J."/>
            <person name="Gunde-Cimerman N."/>
        </authorList>
    </citation>
    <scope>NUCLEOTIDE SEQUENCE [LARGE SCALE GENOMIC DNA]</scope>
    <source>
        <strain evidence="4 5">EXF-9785</strain>
    </source>
</reference>
<feature type="region of interest" description="Disordered" evidence="1">
    <location>
        <begin position="848"/>
        <end position="886"/>
    </location>
</feature>
<feature type="compositionally biased region" description="Polar residues" evidence="1">
    <location>
        <begin position="87"/>
        <end position="111"/>
    </location>
</feature>
<proteinExistence type="predicted"/>
<sequence length="2172" mass="242138">MFQRLKGNLDSFLDSKIAEEQARQKGQSGTSSPVKRTPSSAARRGVSRTESPNRPANRARADSNRGIPAKGPDPSEFVIEDDEAPTRTATPNPAVTEASASSSDQPATATNGKEPAQSDALVTEKPQDGGKQPEELPQDVRQKLRKLEKLESRYTELLRSYRIAHARVTAIEPFEAALRENTPLTSIADPSALVEYLMQLNLKGDMVMEEYKKVTGEKDDIKRKLDDAEKRAKDAFDEAAGLRKERDEKNKATTEKDPLGAVTLSADDKDSKSTRKSEDFFSYEEEAPRLQEELDQKIRQVEKLNEKITTLETDLKAAQNADQKTRDELEKATKDQSTAKESQDKSNSDSENKVAVLEKQKSDLEKQKLESEQKVSELQKQTSELEKKYNDSEDAINKIKTQLSQVDNVSESDKKPLESRIKSLGDKLSQASSDLKTANSQIEDYKAKATSAQDALNKLEKENEGKADQDASTKKASDADKKRLETLDSLVKTLKSQLADAESTKKSLQKDMDSMRNDLKKSENGLKAATEAASIVSTQDTSLTALRGQLKTAESERDDAYQMILACGHCKIPEKEASEIVVAEPTSAATPDTTIPAQGPESGAAKKKNKNKKKKKGGAAAPNKPAETSESASPSSAPSPKREEKPEERLATTLQESVLSPEQLAAARAHIVNSLGQLAPGRNVKTEDNSEKITELKTVIEQKDAEIKSLTTQIEKKEAAIDRLDAKLKGEEDLKEEIDDLREQLKDIGNDLCGARDQIKTLKAQKDSDSGERAEEMKQLEDRCQSLQKQCDDLKSEIKSKTEVHAKVQKELDELKQSSGSSSKELESKLAAIQKEKVILETTNKKLEKEAESLKSSHKDSSEKHKSLAAEFDEHKSTTSSLRTDLSAANELAQTRYKDLTALREHLNKIQPELTSLRQEATELKKAKEDLTASNGTLRKLEAKEKDLQSEISSYKTQAKEKDAEIKSLNDKVKQNAERTATLEEQTTRSQKDLQRAEKSQKEATESRDKLQKDLTKAQEESSKQREKLQNLEKQVSTLTQESGRLKEELQLKSAQQASAQSLMDSMQDQTRELATQMKEVKERCESLEEELADAHRLLSERSREAETMRRLLADVEGRAESRVKEMRERMDVAIEERDRAEEEASTAGRRRARELEDLKHKLRDAEQQLSSINDEKADFEKKETAWRKQKVELEKKVDAANEELTEVRSAMTQLRDALDDHERTSHSLEKEKTDLRKTLSDTETRLASLQKSSKALADEIKTLKGRTSQPSARSSLESSRIGSPMGSRNGSVATTGGPDAKGESVDYVYLKNVLLQFLEQKDRKHQLQLVPVLGMLLHFDKRNPVSTTCGHHINDWLTRRSNGMGYANWALIAILTLTLVLAILLAYRNTNIWQYVAVLGSLLQWASTYLTRSLHQVSPGLTTSLCKMPTVPWVLDCASPDATDSFMVIDKVNRDRISDAVIALTENTEDIFQAYTLVNQVMHDHGVLADQLPLDASSEYIEGLALLKVHIAAYDFDLDLTLRWIPQISARLRDLDSDEQPWTENIFELIAPWINARTKWGSFHGDMVHHLRDWATKFTNLYSRSKGLLSTCETVSITMKSLKAEADQATSAKTAKSWRSLGKAPEHTTGTIKTSEDLITAIEEALRLLNTTHNAAKTGLASMQAAERRINANGPTWKKYMGKRAGHITDSLADLKEVSKLAAELRAHRKALRDAVEIVPGGGKLYTPDISGADTTAEESLSKFIGKKHKASRNHQEPAFPSPSPSDHDHFEFFGSEVPTSCSDGDESGEDSRSPVRSSKSSSQKHRRIFKDKSKRFGSDKRRSSARGTSVSLRTHIKTYAIWTFETLRPLNFFGLSGWALLLASLSLLSLMLPGASLVMNCNTLYPTPASVTHVGRVLDHPSDSIKELSKSPEEFFEASKLLAEFRRDLAPLSVGLPYGTTHLLIKEVNQVIVALRRYDADHDSLLRSVNRTSTALVTSYAKLPKRHWYSSWVDLIRDSPRVMFQRNLAFAFQEWATSLGDLRRKLEILIKTCEVMHEQTKVLNIEATEGLGSENKQQGFWMYQFNIPLTSEQSASANLIRKHKNILKVIEKASPLLVTTKGNVDSALVAIGSAHGRATADLLGVFSPRGATSVDIRLEAVLEDLEITMRDARVARIHRAEIRASIESGS</sequence>
<feature type="region of interest" description="Disordered" evidence="1">
    <location>
        <begin position="926"/>
        <end position="1070"/>
    </location>
</feature>
<feature type="compositionally biased region" description="Polar residues" evidence="1">
    <location>
        <begin position="1266"/>
        <end position="1295"/>
    </location>
</feature>
<feature type="transmembrane region" description="Helical" evidence="2">
    <location>
        <begin position="1854"/>
        <end position="1874"/>
    </location>
</feature>
<feature type="compositionally biased region" description="Basic and acidic residues" evidence="1">
    <location>
        <begin position="266"/>
        <end position="279"/>
    </location>
</feature>
<feature type="compositionally biased region" description="Basic and acidic residues" evidence="1">
    <location>
        <begin position="125"/>
        <end position="139"/>
    </location>
</feature>
<dbReference type="SUPFAM" id="SSF57997">
    <property type="entry name" value="Tropomyosin"/>
    <property type="match status" value="1"/>
</dbReference>
<feature type="region of interest" description="Disordered" evidence="1">
    <location>
        <begin position="1748"/>
        <end position="1826"/>
    </location>
</feature>
<feature type="compositionally biased region" description="Low complexity" evidence="1">
    <location>
        <begin position="618"/>
        <end position="639"/>
    </location>
</feature>
<feature type="compositionally biased region" description="Basic and acidic residues" evidence="1">
    <location>
        <begin position="1812"/>
        <end position="1824"/>
    </location>
</feature>
<evidence type="ECO:0000313" key="5">
    <source>
        <dbReference type="Proteomes" id="UP000308953"/>
    </source>
</evidence>
<dbReference type="SMART" id="SM00755">
    <property type="entry name" value="Grip"/>
    <property type="match status" value="1"/>
</dbReference>
<dbReference type="PANTHER" id="PTHR23159">
    <property type="entry name" value="CENTROSOMAL PROTEIN 2"/>
    <property type="match status" value="1"/>
</dbReference>
<feature type="compositionally biased region" description="Basic and acidic residues" evidence="1">
    <location>
        <begin position="323"/>
        <end position="393"/>
    </location>
</feature>
<feature type="region of interest" description="Disordered" evidence="1">
    <location>
        <begin position="1262"/>
        <end position="1299"/>
    </location>
</feature>
<organism evidence="4 5">
    <name type="scientific">Aureobasidium pullulans</name>
    <name type="common">Black yeast</name>
    <name type="synonym">Pullularia pullulans</name>
    <dbReference type="NCBI Taxonomy" id="5580"/>
    <lineage>
        <taxon>Eukaryota</taxon>
        <taxon>Fungi</taxon>
        <taxon>Dikarya</taxon>
        <taxon>Ascomycota</taxon>
        <taxon>Pezizomycotina</taxon>
        <taxon>Dothideomycetes</taxon>
        <taxon>Dothideomycetidae</taxon>
        <taxon>Dothideales</taxon>
        <taxon>Saccotheciaceae</taxon>
        <taxon>Aureobasidium</taxon>
    </lineage>
</organism>
<feature type="compositionally biased region" description="Basic and acidic residues" evidence="1">
    <location>
        <begin position="939"/>
        <end position="949"/>
    </location>
</feature>
<feature type="compositionally biased region" description="Polar residues" evidence="1">
    <location>
        <begin position="1032"/>
        <end position="1043"/>
    </location>
</feature>
<keyword evidence="2" id="KW-0812">Transmembrane</keyword>
<accession>A0A4S9E833</accession>
<feature type="region of interest" description="Disordered" evidence="1">
    <location>
        <begin position="405"/>
        <end position="482"/>
    </location>
</feature>
<feature type="compositionally biased region" description="Basic and acidic residues" evidence="1">
    <location>
        <begin position="958"/>
        <end position="977"/>
    </location>
</feature>
<feature type="region of interest" description="Disordered" evidence="1">
    <location>
        <begin position="581"/>
        <end position="661"/>
    </location>
</feature>
<evidence type="ECO:0000259" key="3">
    <source>
        <dbReference type="PROSITE" id="PS50913"/>
    </source>
</evidence>
<dbReference type="PROSITE" id="PS50913">
    <property type="entry name" value="GRIP"/>
    <property type="match status" value="1"/>
</dbReference>
<name>A0A4S9E833_AURPU</name>
<evidence type="ECO:0000256" key="2">
    <source>
        <dbReference type="SAM" id="Phobius"/>
    </source>
</evidence>
<feature type="compositionally biased region" description="Polar residues" evidence="1">
    <location>
        <begin position="24"/>
        <end position="40"/>
    </location>
</feature>
<dbReference type="PANTHER" id="PTHR23159:SF31">
    <property type="entry name" value="CENTROSOME-ASSOCIATED PROTEIN CEP250 ISOFORM X1"/>
    <property type="match status" value="1"/>
</dbReference>
<feature type="compositionally biased region" description="Polar residues" evidence="1">
    <location>
        <begin position="587"/>
        <end position="596"/>
    </location>
</feature>
<evidence type="ECO:0000256" key="1">
    <source>
        <dbReference type="SAM" id="MobiDB-lite"/>
    </source>
</evidence>
<evidence type="ECO:0000313" key="4">
    <source>
        <dbReference type="EMBL" id="THX30261.1"/>
    </source>
</evidence>
<feature type="compositionally biased region" description="Basic and acidic residues" evidence="1">
    <location>
        <begin position="502"/>
        <end position="516"/>
    </location>
</feature>
<protein>
    <recommendedName>
        <fullName evidence="3">GRIP domain-containing protein</fullName>
    </recommendedName>
</protein>
<feature type="compositionally biased region" description="Basic and acidic residues" evidence="1">
    <location>
        <begin position="238"/>
        <end position="258"/>
    </location>
</feature>
<feature type="compositionally biased region" description="Basic and acidic residues" evidence="1">
    <location>
        <begin position="640"/>
        <end position="650"/>
    </location>
</feature>
<comment type="caution">
    <text evidence="4">The sequence shown here is derived from an EMBL/GenBank/DDBJ whole genome shotgun (WGS) entry which is preliminary data.</text>
</comment>
<feature type="transmembrane region" description="Helical" evidence="2">
    <location>
        <begin position="1367"/>
        <end position="1387"/>
    </location>
</feature>
<feature type="region of interest" description="Disordered" evidence="1">
    <location>
        <begin position="238"/>
        <end position="291"/>
    </location>
</feature>
<dbReference type="EMBL" id="QZAV01000310">
    <property type="protein sequence ID" value="THX30261.1"/>
    <property type="molecule type" value="Genomic_DNA"/>
</dbReference>
<feature type="region of interest" description="Disordered" evidence="1">
    <location>
        <begin position="495"/>
        <end position="516"/>
    </location>
</feature>
<keyword evidence="2" id="KW-1133">Transmembrane helix</keyword>
<dbReference type="InterPro" id="IPR000237">
    <property type="entry name" value="GRIP_dom"/>
</dbReference>
<feature type="compositionally biased region" description="Low complexity" evidence="1">
    <location>
        <begin position="1052"/>
        <end position="1063"/>
    </location>
</feature>
<feature type="compositionally biased region" description="Basic and acidic residues" evidence="1">
    <location>
        <begin position="457"/>
        <end position="482"/>
    </location>
</feature>
<feature type="region of interest" description="Disordered" evidence="1">
    <location>
        <begin position="311"/>
        <end position="393"/>
    </location>
</feature>
<dbReference type="Proteomes" id="UP000308953">
    <property type="component" value="Unassembled WGS sequence"/>
</dbReference>
<keyword evidence="2" id="KW-0472">Membrane</keyword>
<dbReference type="Pfam" id="PF01465">
    <property type="entry name" value="GRIP"/>
    <property type="match status" value="1"/>
</dbReference>